<name>A0A2W7N1X2_9BACT</name>
<evidence type="ECO:0000313" key="2">
    <source>
        <dbReference type="Proteomes" id="UP000249239"/>
    </source>
</evidence>
<keyword evidence="2" id="KW-1185">Reference proteome</keyword>
<dbReference type="OrthoDB" id="9779518at2"/>
<dbReference type="RefSeq" id="WP_111446397.1">
    <property type="nucleotide sequence ID" value="NZ_QKZK01000023.1"/>
</dbReference>
<dbReference type="Pfam" id="PF01987">
    <property type="entry name" value="AIM24"/>
    <property type="match status" value="1"/>
</dbReference>
<protein>
    <submittedName>
        <fullName evidence="1">Uncharacterized protein (TIGR00266 family)</fullName>
    </submittedName>
</protein>
<dbReference type="PANTHER" id="PTHR43657:SF1">
    <property type="entry name" value="ALTERED INHERITANCE OF MITOCHONDRIA PROTEIN 24, MITOCHONDRIAL"/>
    <property type="match status" value="1"/>
</dbReference>
<comment type="caution">
    <text evidence="1">The sequence shown here is derived from an EMBL/GenBank/DDBJ whole genome shotgun (WGS) entry which is preliminary data.</text>
</comment>
<dbReference type="InterPro" id="IPR002838">
    <property type="entry name" value="AIM24"/>
</dbReference>
<gene>
    <name evidence="1" type="ORF">LX69_02551</name>
</gene>
<dbReference type="Gene3D" id="3.60.160.10">
    <property type="entry name" value="Mitochondrial biogenesis AIM24"/>
    <property type="match status" value="1"/>
</dbReference>
<dbReference type="InterPro" id="IPR036983">
    <property type="entry name" value="AIM24_sf"/>
</dbReference>
<dbReference type="InterPro" id="IPR016031">
    <property type="entry name" value="Trp_RNA-bd_attenuator-like_dom"/>
</dbReference>
<evidence type="ECO:0000313" key="1">
    <source>
        <dbReference type="EMBL" id="PZX13693.1"/>
    </source>
</evidence>
<dbReference type="PANTHER" id="PTHR43657">
    <property type="entry name" value="TRYPTOPHAN RNA-BINDING ATTENUATOR PROTEIN-LIKE PROTEIN"/>
    <property type="match status" value="1"/>
</dbReference>
<proteinExistence type="predicted"/>
<dbReference type="Proteomes" id="UP000249239">
    <property type="component" value="Unassembled WGS sequence"/>
</dbReference>
<dbReference type="EMBL" id="QKZK01000023">
    <property type="protein sequence ID" value="PZX13693.1"/>
    <property type="molecule type" value="Genomic_DNA"/>
</dbReference>
<accession>A0A2W7N1X2</accession>
<sequence>MNEKFEYQLEGQPDFSLLTVNIPAGRTLKVEASAMASMDTNIKMKTRFKGGFSRLFTGESLFINEFTAQNAAGEIKIAPGAPGDMIHHYLNNETIYIQSSGYVASSPEIDLNMKWQGLKGFFNGEGLFLVKCTGTGDLWLNSFGGIVEIDVKDGYTVDTGHIVAFTEGLSYRVTSVGGYKSLFFSGEGLVCQFSGQGKVWIQSRKINPFAGWLHPFRPKASNN</sequence>
<dbReference type="AlphaFoldDB" id="A0A2W7N1X2"/>
<reference evidence="1 2" key="1">
    <citation type="submission" date="2018-06" db="EMBL/GenBank/DDBJ databases">
        <title>Genomic Encyclopedia of Archaeal and Bacterial Type Strains, Phase II (KMG-II): from individual species to whole genera.</title>
        <authorList>
            <person name="Goeker M."/>
        </authorList>
    </citation>
    <scope>NUCLEOTIDE SEQUENCE [LARGE SCALE GENOMIC DNA]</scope>
    <source>
        <strain evidence="1 2">DSM 6779</strain>
    </source>
</reference>
<dbReference type="SUPFAM" id="SSF51219">
    <property type="entry name" value="TRAP-like"/>
    <property type="match status" value="1"/>
</dbReference>
<dbReference type="NCBIfam" id="TIGR00266">
    <property type="entry name" value="TIGR00266 family protein"/>
    <property type="match status" value="1"/>
</dbReference>
<organism evidence="1 2">
    <name type="scientific">Breznakibacter xylanolyticus</name>
    <dbReference type="NCBI Taxonomy" id="990"/>
    <lineage>
        <taxon>Bacteria</taxon>
        <taxon>Pseudomonadati</taxon>
        <taxon>Bacteroidota</taxon>
        <taxon>Bacteroidia</taxon>
        <taxon>Marinilabiliales</taxon>
        <taxon>Marinilabiliaceae</taxon>
        <taxon>Breznakibacter</taxon>
    </lineage>
</organism>